<comment type="caution">
    <text evidence="1">The sequence shown here is derived from an EMBL/GenBank/DDBJ whole genome shotgun (WGS) entry which is preliminary data.</text>
</comment>
<protein>
    <recommendedName>
        <fullName evidence="3">DUF429 domain-containing protein</fullName>
    </recommendedName>
</protein>
<dbReference type="Proteomes" id="UP001139311">
    <property type="component" value="Unassembled WGS sequence"/>
</dbReference>
<reference evidence="1" key="1">
    <citation type="submission" date="2021-10" db="EMBL/GenBank/DDBJ databases">
        <title>Roseicella aerolatum sp. nov., isolated from aerosols of e-waste dismantling site.</title>
        <authorList>
            <person name="Qin T."/>
        </authorList>
    </citation>
    <scope>NUCLEOTIDE SEQUENCE</scope>
    <source>
        <strain evidence="1">GB24</strain>
    </source>
</reference>
<evidence type="ECO:0000313" key="1">
    <source>
        <dbReference type="EMBL" id="MCB4821777.1"/>
    </source>
</evidence>
<gene>
    <name evidence="1" type="ORF">LHA35_08540</name>
</gene>
<accession>A0A9X1ICA7</accession>
<evidence type="ECO:0008006" key="3">
    <source>
        <dbReference type="Google" id="ProtNLM"/>
    </source>
</evidence>
<keyword evidence="2" id="KW-1185">Reference proteome</keyword>
<dbReference type="EMBL" id="JAJAQI010000010">
    <property type="protein sequence ID" value="MCB4821777.1"/>
    <property type="molecule type" value="Genomic_DNA"/>
</dbReference>
<proteinExistence type="predicted"/>
<dbReference type="RefSeq" id="WP_226607019.1">
    <property type="nucleotide sequence ID" value="NZ_JAJAQI010000010.1"/>
</dbReference>
<organism evidence="1 2">
    <name type="scientific">Roseicella aerolata</name>
    <dbReference type="NCBI Taxonomy" id="2883479"/>
    <lineage>
        <taxon>Bacteria</taxon>
        <taxon>Pseudomonadati</taxon>
        <taxon>Pseudomonadota</taxon>
        <taxon>Alphaproteobacteria</taxon>
        <taxon>Acetobacterales</taxon>
        <taxon>Roseomonadaceae</taxon>
        <taxon>Roseicella</taxon>
    </lineage>
</organism>
<sequence>MGDLIAAHADWSTDPRKRWLTRARRTAGRWQAEAPEPVGDVAALLPRLLAPGLPVALGLDLPLGLPRDYASARPEADFPDFLRGLAARPGFFLVNAGLETVSPDRPFYPARGVAGMTRAAHAAALGLGGPQGLSRWCDRATAERPAGAPLFWTLGANQSGKAAIAAWRDWLVPALVAGAPIRLWPFEGGLRALLAPGRAVLAEVYPAEALRHCGLRLIGSKRAEGARRALAPALRAVMEARGILPSPALAGAVEAGFGADAAGEDRFDSVIGLLGLLAVLEGARPDFVPDDPWVRRWEGWVLGQTALPR</sequence>
<name>A0A9X1ICA7_9PROT</name>
<evidence type="ECO:0000313" key="2">
    <source>
        <dbReference type="Proteomes" id="UP001139311"/>
    </source>
</evidence>
<dbReference type="AlphaFoldDB" id="A0A9X1ICA7"/>